<dbReference type="EMBL" id="ML996081">
    <property type="protein sequence ID" value="KAF2156907.1"/>
    <property type="molecule type" value="Genomic_DNA"/>
</dbReference>
<evidence type="ECO:0000313" key="1">
    <source>
        <dbReference type="EMBL" id="KAF2156907.1"/>
    </source>
</evidence>
<accession>A0A9P4J7Q8</accession>
<evidence type="ECO:0000313" key="2">
    <source>
        <dbReference type="Proteomes" id="UP000799439"/>
    </source>
</evidence>
<dbReference type="Proteomes" id="UP000799439">
    <property type="component" value="Unassembled WGS sequence"/>
</dbReference>
<name>A0A9P4J7Q8_9PEZI</name>
<gene>
    <name evidence="1" type="ORF">K461DRAFT_7077</name>
</gene>
<reference evidence="1" key="1">
    <citation type="journal article" date="2020" name="Stud. Mycol.">
        <title>101 Dothideomycetes genomes: a test case for predicting lifestyles and emergence of pathogens.</title>
        <authorList>
            <person name="Haridas S."/>
            <person name="Albert R."/>
            <person name="Binder M."/>
            <person name="Bloem J."/>
            <person name="Labutti K."/>
            <person name="Salamov A."/>
            <person name="Andreopoulos B."/>
            <person name="Baker S."/>
            <person name="Barry K."/>
            <person name="Bills G."/>
            <person name="Bluhm B."/>
            <person name="Cannon C."/>
            <person name="Castanera R."/>
            <person name="Culley D."/>
            <person name="Daum C."/>
            <person name="Ezra D."/>
            <person name="Gonzalez J."/>
            <person name="Henrissat B."/>
            <person name="Kuo A."/>
            <person name="Liang C."/>
            <person name="Lipzen A."/>
            <person name="Lutzoni F."/>
            <person name="Magnuson J."/>
            <person name="Mondo S."/>
            <person name="Nolan M."/>
            <person name="Ohm R."/>
            <person name="Pangilinan J."/>
            <person name="Park H.-J."/>
            <person name="Ramirez L."/>
            <person name="Alfaro M."/>
            <person name="Sun H."/>
            <person name="Tritt A."/>
            <person name="Yoshinaga Y."/>
            <person name="Zwiers L.-H."/>
            <person name="Turgeon B."/>
            <person name="Goodwin S."/>
            <person name="Spatafora J."/>
            <person name="Crous P."/>
            <person name="Grigoriev I."/>
        </authorList>
    </citation>
    <scope>NUCLEOTIDE SEQUENCE</scope>
    <source>
        <strain evidence="1">CBS 260.36</strain>
    </source>
</reference>
<dbReference type="AlphaFoldDB" id="A0A9P4J7Q8"/>
<proteinExistence type="predicted"/>
<comment type="caution">
    <text evidence="1">The sequence shown here is derived from an EMBL/GenBank/DDBJ whole genome shotgun (WGS) entry which is preliminary data.</text>
</comment>
<protein>
    <submittedName>
        <fullName evidence="1">Uncharacterized protein</fullName>
    </submittedName>
</protein>
<sequence>MRSASGNPDQQVPASDAIEIVEELSFIIQALPGRGYLASQPRCLLLAILYNGLRIRCIDSVIAYRNCPVAVQHLEKMRHPGWCRQFVSPGPACSAHTETSAAACGLVDRDGIGVVACRRNPNCGSVLACGRSSLGCGSTDIANVS</sequence>
<organism evidence="1 2">
    <name type="scientific">Myriangium duriaei CBS 260.36</name>
    <dbReference type="NCBI Taxonomy" id="1168546"/>
    <lineage>
        <taxon>Eukaryota</taxon>
        <taxon>Fungi</taxon>
        <taxon>Dikarya</taxon>
        <taxon>Ascomycota</taxon>
        <taxon>Pezizomycotina</taxon>
        <taxon>Dothideomycetes</taxon>
        <taxon>Dothideomycetidae</taxon>
        <taxon>Myriangiales</taxon>
        <taxon>Myriangiaceae</taxon>
        <taxon>Myriangium</taxon>
    </lineage>
</organism>
<keyword evidence="2" id="KW-1185">Reference proteome</keyword>